<dbReference type="Gene3D" id="3.90.1150.10">
    <property type="entry name" value="Aspartate Aminotransferase, domain 1"/>
    <property type="match status" value="1"/>
</dbReference>
<dbReference type="GO" id="GO:1901605">
    <property type="term" value="P:alpha-amino acid metabolic process"/>
    <property type="evidence" value="ECO:0007669"/>
    <property type="project" value="TreeGrafter"/>
</dbReference>
<dbReference type="CDD" id="cd00609">
    <property type="entry name" value="AAT_like"/>
    <property type="match status" value="1"/>
</dbReference>
<dbReference type="SUPFAM" id="SSF53383">
    <property type="entry name" value="PLP-dependent transferases"/>
    <property type="match status" value="1"/>
</dbReference>
<evidence type="ECO:0000313" key="6">
    <source>
        <dbReference type="EMBL" id="GAP40706.1"/>
    </source>
</evidence>
<dbReference type="PANTHER" id="PTHR42790">
    <property type="entry name" value="AMINOTRANSFERASE"/>
    <property type="match status" value="1"/>
</dbReference>
<evidence type="ECO:0000256" key="2">
    <source>
        <dbReference type="ARBA" id="ARBA00022576"/>
    </source>
</evidence>
<dbReference type="Pfam" id="PF00155">
    <property type="entry name" value="Aminotran_1_2"/>
    <property type="match status" value="1"/>
</dbReference>
<sequence>MINLTRGVPAPESFALDGFVEAFKAAMLEDGRTAMSYVATPGYKPLIDWIAKEENVTPDQILIGNGSLECLNFIATVAAEPGDCVFMESPSYDRANLIMKRRGLNPCGIPLLTDGVDLNVFEEMLKKHTPKFFYTIPDFQNPMGTTTSLEKRKKIAEFAQQYGFWVLEDVPYRALRYTGEDLPTIASMAPDRVIKMTSFSKTLAPGLRLGVLVGNADFIKKIRIYAGDTYIGPVSPTQALAYQFMKLGLYQPNLQKIKELYYPRLKKTLEILETGLPNAVYPKPEGGFFVGVMLPEGNDMETLIPRAKEAGVNITDGRGFFLNREDGKRFLRVPFCGMKPEELEEVFNLLLPVIVK</sequence>
<accession>A0A0S7BS89</accession>
<dbReference type="GO" id="GO:0003677">
    <property type="term" value="F:DNA binding"/>
    <property type="evidence" value="ECO:0007669"/>
    <property type="project" value="UniProtKB-KW"/>
</dbReference>
<keyword evidence="3" id="KW-0808">Transferase</keyword>
<dbReference type="InterPro" id="IPR015421">
    <property type="entry name" value="PyrdxlP-dep_Trfase_major"/>
</dbReference>
<dbReference type="OrthoDB" id="9802328at2"/>
<dbReference type="RefSeq" id="WP_062280429.1">
    <property type="nucleotide sequence ID" value="NZ_DF968181.1"/>
</dbReference>
<evidence type="ECO:0000256" key="4">
    <source>
        <dbReference type="ARBA" id="ARBA00022898"/>
    </source>
</evidence>
<keyword evidence="2" id="KW-0032">Aminotransferase</keyword>
<evidence type="ECO:0000256" key="3">
    <source>
        <dbReference type="ARBA" id="ARBA00022679"/>
    </source>
</evidence>
<dbReference type="Proteomes" id="UP000053370">
    <property type="component" value="Unassembled WGS sequence"/>
</dbReference>
<dbReference type="GO" id="GO:0030170">
    <property type="term" value="F:pyridoxal phosphate binding"/>
    <property type="evidence" value="ECO:0007669"/>
    <property type="project" value="InterPro"/>
</dbReference>
<dbReference type="InterPro" id="IPR004839">
    <property type="entry name" value="Aminotransferase_I/II_large"/>
</dbReference>
<comment type="cofactor">
    <cofactor evidence="1">
        <name>pyridoxal 5'-phosphate</name>
        <dbReference type="ChEBI" id="CHEBI:597326"/>
    </cofactor>
</comment>
<evidence type="ECO:0000256" key="1">
    <source>
        <dbReference type="ARBA" id="ARBA00001933"/>
    </source>
</evidence>
<proteinExistence type="predicted"/>
<dbReference type="PANTHER" id="PTHR42790:SF19">
    <property type="entry name" value="KYNURENINE_ALPHA-AMINOADIPATE AMINOTRANSFERASE, MITOCHONDRIAL"/>
    <property type="match status" value="1"/>
</dbReference>
<dbReference type="InterPro" id="IPR015424">
    <property type="entry name" value="PyrdxlP-dep_Trfase"/>
</dbReference>
<keyword evidence="7" id="KW-1185">Reference proteome</keyword>
<evidence type="ECO:0000259" key="5">
    <source>
        <dbReference type="Pfam" id="PF00155"/>
    </source>
</evidence>
<dbReference type="AlphaFoldDB" id="A0A0S7BS89"/>
<dbReference type="InterPro" id="IPR015422">
    <property type="entry name" value="PyrdxlP-dep_Trfase_small"/>
</dbReference>
<dbReference type="GO" id="GO:0008483">
    <property type="term" value="F:transaminase activity"/>
    <property type="evidence" value="ECO:0007669"/>
    <property type="project" value="UniProtKB-KW"/>
</dbReference>
<dbReference type="Gene3D" id="3.40.640.10">
    <property type="entry name" value="Type I PLP-dependent aspartate aminotransferase-like (Major domain)"/>
    <property type="match status" value="1"/>
</dbReference>
<name>A0A0S7BS89_9CHLR</name>
<organism evidence="6">
    <name type="scientific">Flexilinea flocculi</name>
    <dbReference type="NCBI Taxonomy" id="1678840"/>
    <lineage>
        <taxon>Bacteria</taxon>
        <taxon>Bacillati</taxon>
        <taxon>Chloroflexota</taxon>
        <taxon>Anaerolineae</taxon>
        <taxon>Anaerolineales</taxon>
        <taxon>Anaerolineaceae</taxon>
        <taxon>Flexilinea</taxon>
    </lineage>
</organism>
<dbReference type="STRING" id="1678840.ATC1_13685"/>
<keyword evidence="6" id="KW-0238">DNA-binding</keyword>
<dbReference type="InterPro" id="IPR050859">
    <property type="entry name" value="Class-I_PLP-dep_aminotransf"/>
</dbReference>
<gene>
    <name evidence="6" type="ORF">ATC1_13685</name>
</gene>
<feature type="domain" description="Aminotransferase class I/classII large" evidence="5">
    <location>
        <begin position="3"/>
        <end position="347"/>
    </location>
</feature>
<reference evidence="6" key="1">
    <citation type="journal article" date="2015" name="Genome Announc.">
        <title>Draft Genome Sequence of Anaerolineae Strain TC1, a Novel Isolate from a Methanogenic Wastewater Treatment System.</title>
        <authorList>
            <person name="Matsuura N."/>
            <person name="Tourlousse D.M."/>
            <person name="Sun L."/>
            <person name="Toyonaga M."/>
            <person name="Kuroda K."/>
            <person name="Ohashi A."/>
            <person name="Cruz R."/>
            <person name="Yamaguchi T."/>
            <person name="Sekiguchi Y."/>
        </authorList>
    </citation>
    <scope>NUCLEOTIDE SEQUENCE [LARGE SCALE GENOMIC DNA]</scope>
    <source>
        <strain evidence="6">TC1</strain>
    </source>
</reference>
<evidence type="ECO:0000313" key="7">
    <source>
        <dbReference type="Proteomes" id="UP000053370"/>
    </source>
</evidence>
<keyword evidence="4" id="KW-0663">Pyridoxal phosphate</keyword>
<dbReference type="EMBL" id="DF968181">
    <property type="protein sequence ID" value="GAP40706.1"/>
    <property type="molecule type" value="Genomic_DNA"/>
</dbReference>
<protein>
    <submittedName>
        <fullName evidence="6">DNA-binding transcriptional regulator, MocR family</fullName>
    </submittedName>
</protein>